<comment type="caution">
    <text evidence="2">The sequence shown here is derived from an EMBL/GenBank/DDBJ whole genome shotgun (WGS) entry which is preliminary data.</text>
</comment>
<reference evidence="2" key="1">
    <citation type="submission" date="2021-07" db="EMBL/GenBank/DDBJ databases">
        <authorList>
            <person name="Catto M.A."/>
            <person name="Jacobson A."/>
            <person name="Kennedy G."/>
            <person name="Labadie P."/>
            <person name="Hunt B.G."/>
            <person name="Srinivasan R."/>
        </authorList>
    </citation>
    <scope>NUCLEOTIDE SEQUENCE</scope>
    <source>
        <strain evidence="2">PL_HMW_Pooled</strain>
        <tissue evidence="2">Head</tissue>
    </source>
</reference>
<protein>
    <submittedName>
        <fullName evidence="2">Ubiquitin carboxyl-terminal hydrolase 36</fullName>
    </submittedName>
</protein>
<gene>
    <name evidence="2" type="ORF">KUF71_007405</name>
</gene>
<feature type="domain" description="USP" evidence="1">
    <location>
        <begin position="8"/>
        <end position="280"/>
    </location>
</feature>
<dbReference type="Pfam" id="PF00443">
    <property type="entry name" value="UCH"/>
    <property type="match status" value="1"/>
</dbReference>
<evidence type="ECO:0000259" key="1">
    <source>
        <dbReference type="PROSITE" id="PS50235"/>
    </source>
</evidence>
<dbReference type="PROSITE" id="PS50235">
    <property type="entry name" value="USP_3"/>
    <property type="match status" value="1"/>
</dbReference>
<dbReference type="InterPro" id="IPR038765">
    <property type="entry name" value="Papain-like_cys_pep_sf"/>
</dbReference>
<proteinExistence type="predicted"/>
<dbReference type="AlphaFoldDB" id="A0AAE1HB34"/>
<evidence type="ECO:0000313" key="3">
    <source>
        <dbReference type="Proteomes" id="UP001219518"/>
    </source>
</evidence>
<dbReference type="Proteomes" id="UP001219518">
    <property type="component" value="Unassembled WGS sequence"/>
</dbReference>
<sequence>MCEDVQWAGLPHKDSGLAPLGDSALNACLHLLFHVPKFVKVLEESPHSCVNIECVFCHLVRIWGAYAHGRINIDLNSALCKIIPDPQIFETLMFLISMVHHDLANEENIDDSPILQIFGGELRTETACLKCGAVSCQKEQLLCVQLSVHHNDVQQSILDVVGGKKGVCEDCGKHSGKYTFKEISEGPRFLLLHLVSANENCSTLSLKVNETIQLPKGLVTTSTQGYKVIGAILSNRMAIVRCPNGNLVSLQDRKAKSFSWAKFLSRETGSTCKILIYQRLLKEPTTF</sequence>
<organism evidence="2 3">
    <name type="scientific">Frankliniella fusca</name>
    <dbReference type="NCBI Taxonomy" id="407009"/>
    <lineage>
        <taxon>Eukaryota</taxon>
        <taxon>Metazoa</taxon>
        <taxon>Ecdysozoa</taxon>
        <taxon>Arthropoda</taxon>
        <taxon>Hexapoda</taxon>
        <taxon>Insecta</taxon>
        <taxon>Pterygota</taxon>
        <taxon>Neoptera</taxon>
        <taxon>Paraneoptera</taxon>
        <taxon>Thysanoptera</taxon>
        <taxon>Terebrantia</taxon>
        <taxon>Thripoidea</taxon>
        <taxon>Thripidae</taxon>
        <taxon>Frankliniella</taxon>
    </lineage>
</organism>
<dbReference type="SUPFAM" id="SSF54001">
    <property type="entry name" value="Cysteine proteinases"/>
    <property type="match status" value="1"/>
</dbReference>
<keyword evidence="3" id="KW-1185">Reference proteome</keyword>
<keyword evidence="2" id="KW-0378">Hydrolase</keyword>
<dbReference type="InterPro" id="IPR001394">
    <property type="entry name" value="Peptidase_C19_UCH"/>
</dbReference>
<dbReference type="EMBL" id="JAHWGI010000844">
    <property type="protein sequence ID" value="KAK3918025.1"/>
    <property type="molecule type" value="Genomic_DNA"/>
</dbReference>
<reference evidence="2" key="2">
    <citation type="journal article" date="2023" name="BMC Genomics">
        <title>Pest status, molecular evolution, and epigenetic factors derived from the genome assembly of Frankliniella fusca, a thysanopteran phytovirus vector.</title>
        <authorList>
            <person name="Catto M.A."/>
            <person name="Labadie P.E."/>
            <person name="Jacobson A.L."/>
            <person name="Kennedy G.G."/>
            <person name="Srinivasan R."/>
            <person name="Hunt B.G."/>
        </authorList>
    </citation>
    <scope>NUCLEOTIDE SEQUENCE</scope>
    <source>
        <strain evidence="2">PL_HMW_Pooled</strain>
    </source>
</reference>
<dbReference type="Gene3D" id="3.90.70.10">
    <property type="entry name" value="Cysteine proteinases"/>
    <property type="match status" value="1"/>
</dbReference>
<name>A0AAE1HB34_9NEOP</name>
<dbReference type="GO" id="GO:0004843">
    <property type="term" value="F:cysteine-type deubiquitinase activity"/>
    <property type="evidence" value="ECO:0007669"/>
    <property type="project" value="InterPro"/>
</dbReference>
<dbReference type="InterPro" id="IPR028889">
    <property type="entry name" value="USP"/>
</dbReference>
<dbReference type="GO" id="GO:0016579">
    <property type="term" value="P:protein deubiquitination"/>
    <property type="evidence" value="ECO:0007669"/>
    <property type="project" value="InterPro"/>
</dbReference>
<accession>A0AAE1HB34</accession>
<evidence type="ECO:0000313" key="2">
    <source>
        <dbReference type="EMBL" id="KAK3918025.1"/>
    </source>
</evidence>